<sequence length="171" mass="19962">MQRNKNFISILYRNIYNNNNNKRFFSYKFTPSHQWVKLLKDSNEDTPTTKKETSGDKCLIGITNYANIAIDKVTDVKLPNINDTIKKNQPIISIKTLEGDINFLSPISGKVIKVNEEMKNNPTLINKPLTLKQSWTMELLINEQDKKIIKTQLMDQLEYAHYCNDVDFKQF</sequence>
<dbReference type="GO" id="GO:0019464">
    <property type="term" value="P:glycine decarboxylation via glycine cleavage system"/>
    <property type="evidence" value="ECO:0000318"/>
    <property type="project" value="GO_Central"/>
</dbReference>
<dbReference type="CDD" id="cd06848">
    <property type="entry name" value="GCS_H"/>
    <property type="match status" value="1"/>
</dbReference>
<dbReference type="InterPro" id="IPR011053">
    <property type="entry name" value="Single_hybrid_motif"/>
</dbReference>
<dbReference type="EMBL" id="GL871294">
    <property type="protein sequence ID" value="EGC30862.1"/>
    <property type="molecule type" value="Genomic_DNA"/>
</dbReference>
<dbReference type="eggNOG" id="KOG3373">
    <property type="taxonomic scope" value="Eukaryota"/>
</dbReference>
<gene>
    <name evidence="2" type="ORF">DICPUDRAFT_40822</name>
</gene>
<organism evidence="2 3">
    <name type="scientific">Dictyostelium purpureum</name>
    <name type="common">Slime mold</name>
    <dbReference type="NCBI Taxonomy" id="5786"/>
    <lineage>
        <taxon>Eukaryota</taxon>
        <taxon>Amoebozoa</taxon>
        <taxon>Evosea</taxon>
        <taxon>Eumycetozoa</taxon>
        <taxon>Dictyostelia</taxon>
        <taxon>Dictyosteliales</taxon>
        <taxon>Dictyosteliaceae</taxon>
        <taxon>Dictyostelium</taxon>
    </lineage>
</organism>
<dbReference type="OrthoDB" id="10264154at2759"/>
<protein>
    <recommendedName>
        <fullName evidence="1">Lipoyl-binding domain-containing protein</fullName>
    </recommendedName>
</protein>
<dbReference type="PANTHER" id="PTHR11715:SF8">
    <property type="entry name" value="GLYCINE CLEAVAGE SYSTEM H-LIKE PROTEIN GCVH4"/>
    <property type="match status" value="1"/>
</dbReference>
<name>F0ZYV5_DICPU</name>
<dbReference type="KEGG" id="dpp:DICPUDRAFT_40822"/>
<dbReference type="InParanoid" id="F0ZYV5"/>
<dbReference type="SUPFAM" id="SSF51230">
    <property type="entry name" value="Single hybrid motif"/>
    <property type="match status" value="1"/>
</dbReference>
<dbReference type="InterPro" id="IPR000089">
    <property type="entry name" value="Biotin_lipoyl"/>
</dbReference>
<dbReference type="OMA" id="YAHYCEN"/>
<dbReference type="Gene3D" id="2.40.50.100">
    <property type="match status" value="1"/>
</dbReference>
<dbReference type="STRING" id="5786.F0ZYV5"/>
<proteinExistence type="predicted"/>
<dbReference type="PANTHER" id="PTHR11715">
    <property type="entry name" value="GLYCINE CLEAVAGE SYSTEM H PROTEIN"/>
    <property type="match status" value="1"/>
</dbReference>
<dbReference type="VEuPathDB" id="AmoebaDB:DICPUDRAFT_40822"/>
<feature type="domain" description="Lipoyl-binding" evidence="1">
    <location>
        <begin position="57"/>
        <end position="140"/>
    </location>
</feature>
<dbReference type="Proteomes" id="UP000001064">
    <property type="component" value="Unassembled WGS sequence"/>
</dbReference>
<evidence type="ECO:0000313" key="2">
    <source>
        <dbReference type="EMBL" id="EGC30862.1"/>
    </source>
</evidence>
<dbReference type="Pfam" id="PF01597">
    <property type="entry name" value="GCV_H"/>
    <property type="match status" value="1"/>
</dbReference>
<dbReference type="AlphaFoldDB" id="F0ZYV5"/>
<keyword evidence="3" id="KW-1185">Reference proteome</keyword>
<accession>F0ZYV5</accession>
<dbReference type="FunCoup" id="F0ZYV5">
    <property type="interactions" value="863"/>
</dbReference>
<evidence type="ECO:0000259" key="1">
    <source>
        <dbReference type="PROSITE" id="PS50968"/>
    </source>
</evidence>
<reference evidence="3" key="1">
    <citation type="journal article" date="2011" name="Genome Biol.">
        <title>Comparative genomics of the social amoebae Dictyostelium discoideum and Dictyostelium purpureum.</title>
        <authorList>
            <consortium name="US DOE Joint Genome Institute (JGI-PGF)"/>
            <person name="Sucgang R."/>
            <person name="Kuo A."/>
            <person name="Tian X."/>
            <person name="Salerno W."/>
            <person name="Parikh A."/>
            <person name="Feasley C.L."/>
            <person name="Dalin E."/>
            <person name="Tu H."/>
            <person name="Huang E."/>
            <person name="Barry K."/>
            <person name="Lindquist E."/>
            <person name="Shapiro H."/>
            <person name="Bruce D."/>
            <person name="Schmutz J."/>
            <person name="Salamov A."/>
            <person name="Fey P."/>
            <person name="Gaudet P."/>
            <person name="Anjard C."/>
            <person name="Babu M.M."/>
            <person name="Basu S."/>
            <person name="Bushmanova Y."/>
            <person name="van der Wel H."/>
            <person name="Katoh-Kurasawa M."/>
            <person name="Dinh C."/>
            <person name="Coutinho P.M."/>
            <person name="Saito T."/>
            <person name="Elias M."/>
            <person name="Schaap P."/>
            <person name="Kay R.R."/>
            <person name="Henrissat B."/>
            <person name="Eichinger L."/>
            <person name="Rivero F."/>
            <person name="Putnam N.H."/>
            <person name="West C.M."/>
            <person name="Loomis W.F."/>
            <person name="Chisholm R.L."/>
            <person name="Shaulsky G."/>
            <person name="Strassmann J.E."/>
            <person name="Queller D.C."/>
            <person name="Kuspa A."/>
            <person name="Grigoriev I.V."/>
        </authorList>
    </citation>
    <scope>NUCLEOTIDE SEQUENCE [LARGE SCALE GENOMIC DNA]</scope>
    <source>
        <strain evidence="3">QSDP1</strain>
    </source>
</reference>
<dbReference type="GO" id="GO:0005739">
    <property type="term" value="C:mitochondrion"/>
    <property type="evidence" value="ECO:0000318"/>
    <property type="project" value="GO_Central"/>
</dbReference>
<dbReference type="GO" id="GO:0005960">
    <property type="term" value="C:glycine cleavage complex"/>
    <property type="evidence" value="ECO:0000318"/>
    <property type="project" value="GO_Central"/>
</dbReference>
<dbReference type="RefSeq" id="XP_003292599.1">
    <property type="nucleotide sequence ID" value="XM_003292551.1"/>
</dbReference>
<dbReference type="InterPro" id="IPR033753">
    <property type="entry name" value="GCV_H/Fam206"/>
</dbReference>
<dbReference type="InterPro" id="IPR002930">
    <property type="entry name" value="GCV_H"/>
</dbReference>
<dbReference type="GeneID" id="10508475"/>
<dbReference type="PROSITE" id="PS50968">
    <property type="entry name" value="BIOTINYL_LIPOYL"/>
    <property type="match status" value="1"/>
</dbReference>
<evidence type="ECO:0000313" key="3">
    <source>
        <dbReference type="Proteomes" id="UP000001064"/>
    </source>
</evidence>